<feature type="transmembrane region" description="Helical" evidence="6">
    <location>
        <begin position="131"/>
        <end position="149"/>
    </location>
</feature>
<dbReference type="EMBL" id="JAGIOI010000001">
    <property type="protein sequence ID" value="MBP2411366.1"/>
    <property type="molecule type" value="Genomic_DNA"/>
</dbReference>
<evidence type="ECO:0000256" key="2">
    <source>
        <dbReference type="ARBA" id="ARBA00022448"/>
    </source>
</evidence>
<evidence type="ECO:0000256" key="3">
    <source>
        <dbReference type="ARBA" id="ARBA00022692"/>
    </source>
</evidence>
<gene>
    <name evidence="8" type="ORF">JOF48_000165</name>
</gene>
<reference evidence="8 9" key="1">
    <citation type="submission" date="2021-03" db="EMBL/GenBank/DDBJ databases">
        <title>Sequencing the genomes of 1000 actinobacteria strains.</title>
        <authorList>
            <person name="Klenk H.-P."/>
        </authorList>
    </citation>
    <scope>NUCLEOTIDE SEQUENCE [LARGE SCALE GENOMIC DNA]</scope>
    <source>
        <strain evidence="8 9">DSM 16005</strain>
    </source>
</reference>
<comment type="caution">
    <text evidence="8">The sequence shown here is derived from an EMBL/GenBank/DDBJ whole genome shotgun (WGS) entry which is preliminary data.</text>
</comment>
<proteinExistence type="predicted"/>
<feature type="transmembrane region" description="Helical" evidence="6">
    <location>
        <begin position="66"/>
        <end position="85"/>
    </location>
</feature>
<dbReference type="InterPro" id="IPR036259">
    <property type="entry name" value="MFS_trans_sf"/>
</dbReference>
<dbReference type="InterPro" id="IPR020846">
    <property type="entry name" value="MFS_dom"/>
</dbReference>
<keyword evidence="3 6" id="KW-0812">Transmembrane</keyword>
<name>A0ABS4YRF2_9MICC</name>
<feature type="transmembrane region" description="Helical" evidence="6">
    <location>
        <begin position="167"/>
        <end position="185"/>
    </location>
</feature>
<sequence length="187" mass="19772">MPVLIACRLFQGLGAGAIQPATATIAGNIYTVEERARVQGYLSGVWAVAAVLGPAIGGLFSQFVTWRWIFFINVPVCLVAMALLLRTYHEKVERRRVHIDYAGAALLTAGMSLLILAALEGGQAWAWDSPPSIAGFAVGAGCIAGFVAVERRTADPVLPLWVLSRRLLLTTTLVSLGVGAVLIGLSS</sequence>
<organism evidence="8 9">
    <name type="scientific">Arthrobacter stackebrandtii</name>
    <dbReference type="NCBI Taxonomy" id="272161"/>
    <lineage>
        <taxon>Bacteria</taxon>
        <taxon>Bacillati</taxon>
        <taxon>Actinomycetota</taxon>
        <taxon>Actinomycetes</taxon>
        <taxon>Micrococcales</taxon>
        <taxon>Micrococcaceae</taxon>
        <taxon>Arthrobacter</taxon>
    </lineage>
</organism>
<accession>A0ABS4YRF2</accession>
<protein>
    <submittedName>
        <fullName evidence="8">MFS family permease</fullName>
    </submittedName>
</protein>
<evidence type="ECO:0000313" key="8">
    <source>
        <dbReference type="EMBL" id="MBP2411366.1"/>
    </source>
</evidence>
<evidence type="ECO:0000256" key="5">
    <source>
        <dbReference type="ARBA" id="ARBA00023136"/>
    </source>
</evidence>
<dbReference type="Pfam" id="PF07690">
    <property type="entry name" value="MFS_1"/>
    <property type="match status" value="1"/>
</dbReference>
<dbReference type="Proteomes" id="UP000711614">
    <property type="component" value="Unassembled WGS sequence"/>
</dbReference>
<dbReference type="Gene3D" id="1.20.1720.10">
    <property type="entry name" value="Multidrug resistance protein D"/>
    <property type="match status" value="1"/>
</dbReference>
<dbReference type="PANTHER" id="PTHR23501">
    <property type="entry name" value="MAJOR FACILITATOR SUPERFAMILY"/>
    <property type="match status" value="1"/>
</dbReference>
<dbReference type="PRINTS" id="PR01036">
    <property type="entry name" value="TCRTETB"/>
</dbReference>
<keyword evidence="9" id="KW-1185">Reference proteome</keyword>
<dbReference type="InterPro" id="IPR011701">
    <property type="entry name" value="MFS"/>
</dbReference>
<evidence type="ECO:0000256" key="1">
    <source>
        <dbReference type="ARBA" id="ARBA00004429"/>
    </source>
</evidence>
<keyword evidence="2" id="KW-0813">Transport</keyword>
<evidence type="ECO:0000256" key="6">
    <source>
        <dbReference type="SAM" id="Phobius"/>
    </source>
</evidence>
<feature type="domain" description="Major facilitator superfamily (MFS) profile" evidence="7">
    <location>
        <begin position="1"/>
        <end position="187"/>
    </location>
</feature>
<feature type="transmembrane region" description="Helical" evidence="6">
    <location>
        <begin position="40"/>
        <end position="60"/>
    </location>
</feature>
<evidence type="ECO:0000259" key="7">
    <source>
        <dbReference type="PROSITE" id="PS50850"/>
    </source>
</evidence>
<dbReference type="PANTHER" id="PTHR23501:SF191">
    <property type="entry name" value="VACUOLAR BASIC AMINO ACID TRANSPORTER 4"/>
    <property type="match status" value="1"/>
</dbReference>
<comment type="subcellular location">
    <subcellularLocation>
        <location evidence="1">Cell inner membrane</location>
        <topology evidence="1">Multi-pass membrane protein</topology>
    </subcellularLocation>
</comment>
<feature type="transmembrane region" description="Helical" evidence="6">
    <location>
        <begin position="97"/>
        <end position="119"/>
    </location>
</feature>
<keyword evidence="4 6" id="KW-1133">Transmembrane helix</keyword>
<evidence type="ECO:0000313" key="9">
    <source>
        <dbReference type="Proteomes" id="UP000711614"/>
    </source>
</evidence>
<evidence type="ECO:0000256" key="4">
    <source>
        <dbReference type="ARBA" id="ARBA00022989"/>
    </source>
</evidence>
<keyword evidence="5 6" id="KW-0472">Membrane</keyword>
<dbReference type="PROSITE" id="PS50850">
    <property type="entry name" value="MFS"/>
    <property type="match status" value="1"/>
</dbReference>
<dbReference type="SUPFAM" id="SSF103473">
    <property type="entry name" value="MFS general substrate transporter"/>
    <property type="match status" value="1"/>
</dbReference>